<dbReference type="PANTHER" id="PTHR11236">
    <property type="entry name" value="AMINOBENZOATE/ANTHRANILATE SYNTHASE"/>
    <property type="match status" value="1"/>
</dbReference>
<dbReference type="GO" id="GO:0000162">
    <property type="term" value="P:L-tryptophan biosynthetic process"/>
    <property type="evidence" value="ECO:0007669"/>
    <property type="project" value="TreeGrafter"/>
</dbReference>
<dbReference type="AlphaFoldDB" id="A0A1N6J657"/>
<organism evidence="2 3">
    <name type="scientific">Chitinophaga niabensis</name>
    <dbReference type="NCBI Taxonomy" id="536979"/>
    <lineage>
        <taxon>Bacteria</taxon>
        <taxon>Pseudomonadati</taxon>
        <taxon>Bacteroidota</taxon>
        <taxon>Chitinophagia</taxon>
        <taxon>Chitinophagales</taxon>
        <taxon>Chitinophagaceae</taxon>
        <taxon>Chitinophaga</taxon>
    </lineage>
</organism>
<accession>A0A1N6J657</accession>
<evidence type="ECO:0000259" key="1">
    <source>
        <dbReference type="Pfam" id="PF00425"/>
    </source>
</evidence>
<reference evidence="2 3" key="1">
    <citation type="submission" date="2016-11" db="EMBL/GenBank/DDBJ databases">
        <authorList>
            <person name="Jaros S."/>
            <person name="Januszkiewicz K."/>
            <person name="Wedrychowicz H."/>
        </authorList>
    </citation>
    <scope>NUCLEOTIDE SEQUENCE [LARGE SCALE GENOMIC DNA]</scope>
    <source>
        <strain evidence="2 3">DSM 24787</strain>
    </source>
</reference>
<dbReference type="GO" id="GO:0005737">
    <property type="term" value="C:cytoplasm"/>
    <property type="evidence" value="ECO:0007669"/>
    <property type="project" value="TreeGrafter"/>
</dbReference>
<dbReference type="Proteomes" id="UP000185003">
    <property type="component" value="Unassembled WGS sequence"/>
</dbReference>
<feature type="domain" description="Chorismate-utilising enzyme C-terminal" evidence="1">
    <location>
        <begin position="165"/>
        <end position="419"/>
    </location>
</feature>
<dbReference type="PANTHER" id="PTHR11236:SF18">
    <property type="entry name" value="AMINODEOXYCHORISMATE SYNTHASE"/>
    <property type="match status" value="1"/>
</dbReference>
<dbReference type="PRINTS" id="PR00095">
    <property type="entry name" value="ANTSNTHASEI"/>
</dbReference>
<dbReference type="InterPro" id="IPR005801">
    <property type="entry name" value="ADC_synthase"/>
</dbReference>
<dbReference type="EMBL" id="FSRA01000002">
    <property type="protein sequence ID" value="SIO39814.1"/>
    <property type="molecule type" value="Genomic_DNA"/>
</dbReference>
<sequence length="429" mass="48818">MLSYSFPVKNISAFKQQMLSWGNRFNICCFLDNNDYRLRGQRAEALLAADAVEQLQCNAGTAFEQLRAFHAARPGWLFGHLGYDLKNETEKLSSIHPDGIQFPDLFFFRPRYLLLLEQQQVLISGEDLKETAARKIYESCLAEPETPPAAVTRASFNLEARMDETYYLAAVRSLQEHIRKGDCYEVNFCREQYAYTTIDPLLLFHRLNALSPAPFAAYYRTGDKYLVCSSPERFLRKEGSTLISQPIKGTITRATDPAADELLRQELLHNPKERAENVMIVDLVRNDLSKTAVQGTVHVDELFGIYAFPQVHHMISTVMATLDERFHFTDAIREAFPMGSMTGAPKVRVMELIEQYERTKRGLFSGAVGYITPEGNFDLNVVIRSMLYNAEHRYLSFQTGSAITFNSTPEKEWEECLLKAKALKTALGL</sequence>
<evidence type="ECO:0000313" key="2">
    <source>
        <dbReference type="EMBL" id="SIO39814.1"/>
    </source>
</evidence>
<dbReference type="GO" id="GO:0046820">
    <property type="term" value="F:4-amino-4-deoxychorismate synthase activity"/>
    <property type="evidence" value="ECO:0007669"/>
    <property type="project" value="TreeGrafter"/>
</dbReference>
<dbReference type="SUPFAM" id="SSF56322">
    <property type="entry name" value="ADC synthase"/>
    <property type="match status" value="1"/>
</dbReference>
<dbReference type="STRING" id="536979.SAMN04488055_3672"/>
<dbReference type="Pfam" id="PF00425">
    <property type="entry name" value="Chorismate_bind"/>
    <property type="match status" value="1"/>
</dbReference>
<evidence type="ECO:0000313" key="3">
    <source>
        <dbReference type="Proteomes" id="UP000185003"/>
    </source>
</evidence>
<name>A0A1N6J657_9BACT</name>
<proteinExistence type="predicted"/>
<dbReference type="Gene3D" id="3.60.120.10">
    <property type="entry name" value="Anthranilate synthase"/>
    <property type="match status" value="1"/>
</dbReference>
<dbReference type="InterPro" id="IPR019999">
    <property type="entry name" value="Anth_synth_I-like"/>
</dbReference>
<dbReference type="GO" id="GO:0008153">
    <property type="term" value="P:4-aminobenzoate biosynthetic process"/>
    <property type="evidence" value="ECO:0007669"/>
    <property type="project" value="TreeGrafter"/>
</dbReference>
<keyword evidence="3" id="KW-1185">Reference proteome</keyword>
<gene>
    <name evidence="2" type="ORF">SAMN04488055_3672</name>
</gene>
<protein>
    <submittedName>
        <fullName evidence="2">Para-aminobenzoate synthetase component 1</fullName>
    </submittedName>
</protein>
<dbReference type="InterPro" id="IPR015890">
    <property type="entry name" value="Chorismate_C"/>
</dbReference>